<dbReference type="EMBL" id="PNHF01000001">
    <property type="protein sequence ID" value="PMC63397.1"/>
    <property type="molecule type" value="Genomic_DNA"/>
</dbReference>
<keyword evidence="1" id="KW-0472">Membrane</keyword>
<dbReference type="RefSeq" id="WP_102211755.1">
    <property type="nucleotide sequence ID" value="NZ_PNHF01000001.1"/>
</dbReference>
<keyword evidence="1" id="KW-0812">Transmembrane</keyword>
<reference evidence="2 3" key="1">
    <citation type="submission" date="2017-09" db="EMBL/GenBank/DDBJ databases">
        <title>Bacterial strain isolated from the female urinary microbiota.</title>
        <authorList>
            <person name="Thomas-White K."/>
            <person name="Kumar N."/>
            <person name="Forster S."/>
            <person name="Putonti C."/>
            <person name="Lawley T."/>
            <person name="Wolfe A.J."/>
        </authorList>
    </citation>
    <scope>NUCLEOTIDE SEQUENCE [LARGE SCALE GENOMIC DNA]</scope>
    <source>
        <strain evidence="2 3">UMB0908</strain>
    </source>
</reference>
<protein>
    <submittedName>
        <fullName evidence="2">Uncharacterized protein</fullName>
    </submittedName>
</protein>
<name>A0A2N6T229_9CORY</name>
<organism evidence="2 3">
    <name type="scientific">Corynebacterium xerosis</name>
    <dbReference type="NCBI Taxonomy" id="1725"/>
    <lineage>
        <taxon>Bacteria</taxon>
        <taxon>Bacillati</taxon>
        <taxon>Actinomycetota</taxon>
        <taxon>Actinomycetes</taxon>
        <taxon>Mycobacteriales</taxon>
        <taxon>Corynebacteriaceae</taxon>
        <taxon>Corynebacterium</taxon>
    </lineage>
</organism>
<gene>
    <name evidence="2" type="ORF">CJ204_00835</name>
</gene>
<comment type="caution">
    <text evidence="2">The sequence shown here is derived from an EMBL/GenBank/DDBJ whole genome shotgun (WGS) entry which is preliminary data.</text>
</comment>
<keyword evidence="1" id="KW-1133">Transmembrane helix</keyword>
<evidence type="ECO:0000313" key="2">
    <source>
        <dbReference type="EMBL" id="PMC63397.1"/>
    </source>
</evidence>
<sequence length="69" mass="7532">MDRDLTALAVSVGVMNPPSPRVMTRPAPPRWWIITKILTITIIACAIVLWIGHQADQHLAAALDAGYGR</sequence>
<accession>A0A2N6T229</accession>
<dbReference type="Proteomes" id="UP000235363">
    <property type="component" value="Unassembled WGS sequence"/>
</dbReference>
<proteinExistence type="predicted"/>
<feature type="transmembrane region" description="Helical" evidence="1">
    <location>
        <begin position="31"/>
        <end position="51"/>
    </location>
</feature>
<evidence type="ECO:0000256" key="1">
    <source>
        <dbReference type="SAM" id="Phobius"/>
    </source>
</evidence>
<evidence type="ECO:0000313" key="3">
    <source>
        <dbReference type="Proteomes" id="UP000235363"/>
    </source>
</evidence>
<dbReference type="AlphaFoldDB" id="A0A2N6T229"/>